<evidence type="ECO:0000256" key="6">
    <source>
        <dbReference type="ARBA" id="ARBA00022840"/>
    </source>
</evidence>
<accession>A0A3G4ZUX2</accession>
<keyword evidence="6" id="KW-0067">ATP-binding</keyword>
<dbReference type="GO" id="GO:0005524">
    <property type="term" value="F:ATP binding"/>
    <property type="evidence" value="ECO:0007669"/>
    <property type="project" value="UniProtKB-KW"/>
</dbReference>
<evidence type="ECO:0000256" key="9">
    <source>
        <dbReference type="PROSITE-ProRule" id="PRU10133"/>
    </source>
</evidence>
<dbReference type="SUPFAM" id="SSF54495">
    <property type="entry name" value="UBC-like"/>
    <property type="match status" value="1"/>
</dbReference>
<protein>
    <recommendedName>
        <fullName evidence="2">E2 ubiquitin-conjugating enzyme</fullName>
        <ecNumber evidence="2">2.3.2.23</ecNumber>
    </recommendedName>
    <alternativeName>
        <fullName evidence="8">Ubiquitin carrier protein</fullName>
    </alternativeName>
    <alternativeName>
        <fullName evidence="7">Ubiquitin-protein ligase</fullName>
    </alternativeName>
</protein>
<dbReference type="InterPro" id="IPR050113">
    <property type="entry name" value="Ub_conjugating_enzyme"/>
</dbReference>
<evidence type="ECO:0000256" key="7">
    <source>
        <dbReference type="ARBA" id="ARBA00030012"/>
    </source>
</evidence>
<dbReference type="UniPathway" id="UPA00143"/>
<organism evidence="11">
    <name type="scientific">Edafosvirus sp</name>
    <dbReference type="NCBI Taxonomy" id="2487765"/>
    <lineage>
        <taxon>Viruses</taxon>
        <taxon>Varidnaviria</taxon>
        <taxon>Bamfordvirae</taxon>
        <taxon>Nucleocytoviricota</taxon>
        <taxon>Megaviricetes</taxon>
        <taxon>Imitervirales</taxon>
        <taxon>Mimiviridae</taxon>
        <taxon>Klosneuvirinae</taxon>
    </lineage>
</organism>
<dbReference type="FunFam" id="3.10.110.10:FF:000060">
    <property type="entry name" value="Ubiquitin conjugating enzyme (UbcB)"/>
    <property type="match status" value="1"/>
</dbReference>
<evidence type="ECO:0000256" key="1">
    <source>
        <dbReference type="ARBA" id="ARBA00004906"/>
    </source>
</evidence>
<proteinExistence type="predicted"/>
<evidence type="ECO:0000259" key="10">
    <source>
        <dbReference type="PROSITE" id="PS50127"/>
    </source>
</evidence>
<dbReference type="GO" id="GO:0061631">
    <property type="term" value="F:ubiquitin conjugating enzyme activity"/>
    <property type="evidence" value="ECO:0007669"/>
    <property type="project" value="UniProtKB-EC"/>
</dbReference>
<dbReference type="InterPro" id="IPR000608">
    <property type="entry name" value="UBC"/>
</dbReference>
<evidence type="ECO:0000256" key="3">
    <source>
        <dbReference type="ARBA" id="ARBA00022679"/>
    </source>
</evidence>
<reference evidence="11" key="1">
    <citation type="submission" date="2018-10" db="EMBL/GenBank/DDBJ databases">
        <title>Hidden diversity of soil giant viruses.</title>
        <authorList>
            <person name="Schulz F."/>
            <person name="Alteio L."/>
            <person name="Goudeau D."/>
            <person name="Ryan E.M."/>
            <person name="Malmstrom R.R."/>
            <person name="Blanchard J."/>
            <person name="Woyke T."/>
        </authorList>
    </citation>
    <scope>NUCLEOTIDE SEQUENCE</scope>
    <source>
        <strain evidence="11">EDV1</strain>
    </source>
</reference>
<dbReference type="PROSITE" id="PS50127">
    <property type="entry name" value="UBC_2"/>
    <property type="match status" value="1"/>
</dbReference>
<name>A0A3G4ZUX2_9VIRU</name>
<keyword evidence="3" id="KW-0808">Transferase</keyword>
<dbReference type="EC" id="2.3.2.23" evidence="2"/>
<dbReference type="GO" id="GO:0016567">
    <property type="term" value="P:protein ubiquitination"/>
    <property type="evidence" value="ECO:0007669"/>
    <property type="project" value="UniProtKB-UniPathway"/>
</dbReference>
<dbReference type="InterPro" id="IPR023313">
    <property type="entry name" value="UBQ-conjugating_AS"/>
</dbReference>
<evidence type="ECO:0000256" key="4">
    <source>
        <dbReference type="ARBA" id="ARBA00022741"/>
    </source>
</evidence>
<evidence type="ECO:0000256" key="8">
    <source>
        <dbReference type="ARBA" id="ARBA00031729"/>
    </source>
</evidence>
<dbReference type="PROSITE" id="PS00183">
    <property type="entry name" value="UBC_1"/>
    <property type="match status" value="1"/>
</dbReference>
<feature type="active site" description="Glycyl thioester intermediate" evidence="9">
    <location>
        <position position="93"/>
    </location>
</feature>
<comment type="pathway">
    <text evidence="1">Protein modification; protein ubiquitination.</text>
</comment>
<dbReference type="PANTHER" id="PTHR24067">
    <property type="entry name" value="UBIQUITIN-CONJUGATING ENZYME E2"/>
    <property type="match status" value="1"/>
</dbReference>
<feature type="domain" description="UBC core" evidence="10">
    <location>
        <begin position="4"/>
        <end position="155"/>
    </location>
</feature>
<dbReference type="EMBL" id="MK072090">
    <property type="protein sequence ID" value="AYV78695.1"/>
    <property type="molecule type" value="Genomic_DNA"/>
</dbReference>
<dbReference type="Gene3D" id="3.10.110.10">
    <property type="entry name" value="Ubiquitin Conjugating Enzyme"/>
    <property type="match status" value="1"/>
</dbReference>
<dbReference type="Pfam" id="PF00179">
    <property type="entry name" value="UQ_con"/>
    <property type="match status" value="1"/>
</dbReference>
<sequence>MISTSLNRLKKEWNDLKFGKHSDIPENISASPKSNDNLFEWNAIIIGPIKTPYEGGKFHLSLEIPKDYPFKPPKVILTTKIYHPNIDDVGNICLDILKTNWSPALTIPKVLLSISALLTDPNPNDPLRPEVANQYINDRKAYNEKVKEYTRKYAL</sequence>
<evidence type="ECO:0000256" key="2">
    <source>
        <dbReference type="ARBA" id="ARBA00012486"/>
    </source>
</evidence>
<dbReference type="InterPro" id="IPR016135">
    <property type="entry name" value="UBQ-conjugating_enzyme/RWD"/>
</dbReference>
<evidence type="ECO:0000256" key="5">
    <source>
        <dbReference type="ARBA" id="ARBA00022786"/>
    </source>
</evidence>
<keyword evidence="5" id="KW-0833">Ubl conjugation pathway</keyword>
<gene>
    <name evidence="11" type="ORF">Edafosvirus25_9</name>
</gene>
<keyword evidence="4" id="KW-0547">Nucleotide-binding</keyword>
<dbReference type="SMART" id="SM00212">
    <property type="entry name" value="UBCc"/>
    <property type="match status" value="1"/>
</dbReference>
<evidence type="ECO:0000313" key="11">
    <source>
        <dbReference type="EMBL" id="AYV78695.1"/>
    </source>
</evidence>